<evidence type="ECO:0000313" key="6">
    <source>
        <dbReference type="EMBL" id="MBW5482693.1"/>
    </source>
</evidence>
<sequence>AEAAGAADVADAADTADAVAAGDPVAGAHTAAAALLATLQEWVAEERFAGSRLVVATRDAVATRTGEDVTDLVHAPAWGLVRSAQAENPGRLLIADLDGTEESAAALRGAVAGALVHDEPQTALRTGTALVPRLVRAGTSTALAAPAGGTWVLETTAAGTLDNLALLPRPEAAEELPEGGVRIAVRAAGLNFRDVLVSLGMYPGGGFMGCEAAGVVVGTGPGVTHLAVGDRVMGMVPHSFGPLAVADAAMVARIPQGWSFEQAASVPAVFLTAYYALVDLAGLKAGERIAIHAAAGGVGSAAVQIARHLGAEVFGTASAGKWEALRAAGLDEAHIASSRDASFEERFLAATGGEGVDVVLDCLAGELVDASLRLLPRGGRFVELGATDVRDADEVAADHPGVAYRRFDLAEAGPERTAAMLAELVGLFESGALEPLPTRSWDIRRAPDAFRFMSQAKHTGKIVLTVPQGWDPAGTVLVTGGTGTLGALVAKHLVTEHGVKHLLLTGRRGPEAPGAAELVAEIAELGGSAEVVACDAADREALKALLDGVPADRPLTGVVHAAGVVDDGVFASLTPERMEHAMRPKVDAAWNLHELTRGLDLGRFVLYSSAAGVTGNSGQANYAAANTYLDALAHHRRAQGLPATSLAWGMWHTISDLTAALDDTDLARFNRGGVTPLTAEQGLALFDAAVEQDEALAVPVRLDPDALRDSAGGAALPALYRALVRTPVRRAAGTAAGTAEPDGSALTRKLAGLTAERCHEVLLDVVRTNVAAVLGHSSPAAVETDRAFKELGFDSLTAVELRNRLGAVTGLRLPATLVFDHPTPAELADHLRAELAPEAETEAAAADATGGDAPIDEAHLRRALATVPLARLREAGVLDTLLRLAGSAAAEPAAADDAGAREDSIATMDLDDLVSLALDGDTH</sequence>
<comment type="caution">
    <text evidence="6">The sequence shown here is derived from an EMBL/GenBank/DDBJ whole genome shotgun (WGS) entry which is preliminary data.</text>
</comment>
<keyword evidence="1" id="KW-0596">Phosphopantetheine</keyword>
<dbReference type="PANTHER" id="PTHR43775:SF51">
    <property type="entry name" value="INACTIVE PHENOLPHTHIOCEROL SYNTHESIS POLYKETIDE SYNTHASE TYPE I PKS1-RELATED"/>
    <property type="match status" value="1"/>
</dbReference>
<dbReference type="Pfam" id="PF08659">
    <property type="entry name" value="KR"/>
    <property type="match status" value="1"/>
</dbReference>
<dbReference type="Gene3D" id="3.40.50.11460">
    <property type="match status" value="1"/>
</dbReference>
<dbReference type="PROSITE" id="PS50075">
    <property type="entry name" value="CARRIER"/>
    <property type="match status" value="1"/>
</dbReference>
<feature type="non-terminal residue" evidence="6">
    <location>
        <position position="1"/>
    </location>
</feature>
<dbReference type="CDD" id="cd08956">
    <property type="entry name" value="KR_3_FAS_SDR_x"/>
    <property type="match status" value="1"/>
</dbReference>
<dbReference type="EMBL" id="WTFF01000069">
    <property type="protein sequence ID" value="MBW5482693.1"/>
    <property type="molecule type" value="Genomic_DNA"/>
</dbReference>
<dbReference type="InterPro" id="IPR006162">
    <property type="entry name" value="Ppantetheine_attach_site"/>
</dbReference>
<reference evidence="6 7" key="1">
    <citation type="submission" date="2019-12" db="EMBL/GenBank/DDBJ databases">
        <title>Genome sequence of Streptomyces bambusae.</title>
        <authorList>
            <person name="Bansal K."/>
            <person name="Choksket S."/>
            <person name="Korpole S."/>
            <person name="Patil P.B."/>
        </authorList>
    </citation>
    <scope>NUCLEOTIDE SEQUENCE [LARGE SCALE GENOMIC DNA]</scope>
    <source>
        <strain evidence="6 7">SK60</strain>
    </source>
</reference>
<dbReference type="InterPro" id="IPR057326">
    <property type="entry name" value="KR_dom"/>
</dbReference>
<evidence type="ECO:0000256" key="2">
    <source>
        <dbReference type="ARBA" id="ARBA00022553"/>
    </source>
</evidence>
<dbReference type="InterPro" id="IPR055123">
    <property type="entry name" value="SpnB-like_Rossmann"/>
</dbReference>
<evidence type="ECO:0000259" key="5">
    <source>
        <dbReference type="PROSITE" id="PS50075"/>
    </source>
</evidence>
<dbReference type="Gene3D" id="3.40.50.720">
    <property type="entry name" value="NAD(P)-binding Rossmann-like Domain"/>
    <property type="match status" value="1"/>
</dbReference>
<dbReference type="InterPro" id="IPR020843">
    <property type="entry name" value="ER"/>
</dbReference>
<keyword evidence="3" id="KW-0808">Transferase</keyword>
<dbReference type="RefSeq" id="WP_219667165.1">
    <property type="nucleotide sequence ID" value="NZ_WTFF01000069.1"/>
</dbReference>
<proteinExistence type="predicted"/>
<dbReference type="SUPFAM" id="SSF47336">
    <property type="entry name" value="ACP-like"/>
    <property type="match status" value="1"/>
</dbReference>
<dbReference type="Gene3D" id="3.90.180.10">
    <property type="entry name" value="Medium-chain alcohol dehydrogenases, catalytic domain"/>
    <property type="match status" value="1"/>
</dbReference>
<keyword evidence="2" id="KW-0597">Phosphoprotein</keyword>
<dbReference type="Proteomes" id="UP000812013">
    <property type="component" value="Unassembled WGS sequence"/>
</dbReference>
<dbReference type="InterPro" id="IPR020806">
    <property type="entry name" value="PKS_PP-bd"/>
</dbReference>
<dbReference type="Pfam" id="PF08240">
    <property type="entry name" value="ADH_N"/>
    <property type="match status" value="1"/>
</dbReference>
<dbReference type="SMART" id="SM00823">
    <property type="entry name" value="PKS_PP"/>
    <property type="match status" value="1"/>
</dbReference>
<gene>
    <name evidence="6" type="ORF">GPJ59_12560</name>
</gene>
<dbReference type="SMART" id="SM00829">
    <property type="entry name" value="PKS_ER"/>
    <property type="match status" value="1"/>
</dbReference>
<dbReference type="InterPro" id="IPR013968">
    <property type="entry name" value="PKS_KR"/>
</dbReference>
<accession>A0ABS6Z4J9</accession>
<dbReference type="Gene3D" id="1.10.1200.10">
    <property type="entry name" value="ACP-like"/>
    <property type="match status" value="1"/>
</dbReference>
<dbReference type="InterPro" id="IPR009081">
    <property type="entry name" value="PP-bd_ACP"/>
</dbReference>
<dbReference type="Pfam" id="PF22953">
    <property type="entry name" value="SpnB_Rossmann"/>
    <property type="match status" value="1"/>
</dbReference>
<dbReference type="SMART" id="SM01294">
    <property type="entry name" value="PKS_PP_betabranch"/>
    <property type="match status" value="1"/>
</dbReference>
<evidence type="ECO:0000256" key="1">
    <source>
        <dbReference type="ARBA" id="ARBA00022450"/>
    </source>
</evidence>
<evidence type="ECO:0000313" key="7">
    <source>
        <dbReference type="Proteomes" id="UP000812013"/>
    </source>
</evidence>
<dbReference type="SMART" id="SM00822">
    <property type="entry name" value="PKS_KR"/>
    <property type="match status" value="1"/>
</dbReference>
<dbReference type="InterPro" id="IPR050091">
    <property type="entry name" value="PKS_NRPS_Biosynth_Enz"/>
</dbReference>
<dbReference type="SUPFAM" id="SSF50129">
    <property type="entry name" value="GroES-like"/>
    <property type="match status" value="1"/>
</dbReference>
<evidence type="ECO:0000256" key="3">
    <source>
        <dbReference type="ARBA" id="ARBA00022679"/>
    </source>
</evidence>
<dbReference type="InterPro" id="IPR036736">
    <property type="entry name" value="ACP-like_sf"/>
</dbReference>
<keyword evidence="7" id="KW-1185">Reference proteome</keyword>
<protein>
    <submittedName>
        <fullName evidence="6">SDR family NAD(P)-dependent oxidoreductase</fullName>
    </submittedName>
</protein>
<dbReference type="SUPFAM" id="SSF51735">
    <property type="entry name" value="NAD(P)-binding Rossmann-fold domains"/>
    <property type="match status" value="3"/>
</dbReference>
<dbReference type="Pfam" id="PF00550">
    <property type="entry name" value="PP-binding"/>
    <property type="match status" value="1"/>
</dbReference>
<organism evidence="6 7">
    <name type="scientific">Streptomyces bambusae</name>
    <dbReference type="NCBI Taxonomy" id="1550616"/>
    <lineage>
        <taxon>Bacteria</taxon>
        <taxon>Bacillati</taxon>
        <taxon>Actinomycetota</taxon>
        <taxon>Actinomycetes</taxon>
        <taxon>Kitasatosporales</taxon>
        <taxon>Streptomycetaceae</taxon>
        <taxon>Streptomyces</taxon>
    </lineage>
</organism>
<dbReference type="InterPro" id="IPR036291">
    <property type="entry name" value="NAD(P)-bd_dom_sf"/>
</dbReference>
<dbReference type="InterPro" id="IPR011032">
    <property type="entry name" value="GroES-like_sf"/>
</dbReference>
<dbReference type="PANTHER" id="PTHR43775">
    <property type="entry name" value="FATTY ACID SYNTHASE"/>
    <property type="match status" value="1"/>
</dbReference>
<dbReference type="PROSITE" id="PS00012">
    <property type="entry name" value="PHOSPHOPANTETHEINE"/>
    <property type="match status" value="1"/>
</dbReference>
<dbReference type="CDD" id="cd05195">
    <property type="entry name" value="enoyl_red"/>
    <property type="match status" value="1"/>
</dbReference>
<dbReference type="InterPro" id="IPR013154">
    <property type="entry name" value="ADH-like_N"/>
</dbReference>
<evidence type="ECO:0000256" key="4">
    <source>
        <dbReference type="ARBA" id="ARBA00023268"/>
    </source>
</evidence>
<name>A0ABS6Z4J9_9ACTN</name>
<dbReference type="Pfam" id="PF13602">
    <property type="entry name" value="ADH_zinc_N_2"/>
    <property type="match status" value="1"/>
</dbReference>
<feature type="domain" description="Carrier" evidence="5">
    <location>
        <begin position="760"/>
        <end position="835"/>
    </location>
</feature>
<keyword evidence="4" id="KW-0511">Multifunctional enzyme</keyword>